<reference evidence="7 8" key="1">
    <citation type="journal article" date="2013" name="Genome Announc.">
        <title>Draft Genome Sequence of Sphingobium ummariense Strain RL-3, a Hexachlorocyclohexane-Degrading Bacterium.</title>
        <authorList>
            <person name="Kohli P."/>
            <person name="Dua A."/>
            <person name="Sangwan N."/>
            <person name="Oldach P."/>
            <person name="Khurana J.P."/>
            <person name="Lal R."/>
        </authorList>
    </citation>
    <scope>NUCLEOTIDE SEQUENCE [LARGE SCALE GENOMIC DNA]</scope>
    <source>
        <strain evidence="7 8">RL-3</strain>
    </source>
</reference>
<dbReference type="Gene3D" id="2.40.50.140">
    <property type="entry name" value="Nucleic acid-binding proteins"/>
    <property type="match status" value="1"/>
</dbReference>
<dbReference type="InterPro" id="IPR052165">
    <property type="entry name" value="Membrane_assoc_protease"/>
</dbReference>
<evidence type="ECO:0000256" key="2">
    <source>
        <dbReference type="ARBA" id="ARBA00022692"/>
    </source>
</evidence>
<dbReference type="OrthoDB" id="9810336at2"/>
<evidence type="ECO:0000313" key="8">
    <source>
        <dbReference type="Proteomes" id="UP000015523"/>
    </source>
</evidence>
<dbReference type="PANTHER" id="PTHR33507:SF3">
    <property type="entry name" value="INNER MEMBRANE PROTEIN YBBJ"/>
    <property type="match status" value="1"/>
</dbReference>
<keyword evidence="4 5" id="KW-0472">Membrane</keyword>
<dbReference type="InterPro" id="IPR012340">
    <property type="entry name" value="NA-bd_OB-fold"/>
</dbReference>
<dbReference type="Proteomes" id="UP000015523">
    <property type="component" value="Unassembled WGS sequence"/>
</dbReference>
<keyword evidence="8" id="KW-1185">Reference proteome</keyword>
<dbReference type="RefSeq" id="WP_021316887.1">
    <property type="nucleotide sequence ID" value="NZ_AUWY01000042.1"/>
</dbReference>
<dbReference type="PATRIC" id="fig|1346791.3.peg.907"/>
<evidence type="ECO:0000256" key="3">
    <source>
        <dbReference type="ARBA" id="ARBA00022989"/>
    </source>
</evidence>
<feature type="transmembrane region" description="Helical" evidence="5">
    <location>
        <begin position="12"/>
        <end position="42"/>
    </location>
</feature>
<evidence type="ECO:0000256" key="1">
    <source>
        <dbReference type="ARBA" id="ARBA00004141"/>
    </source>
</evidence>
<evidence type="ECO:0000256" key="4">
    <source>
        <dbReference type="ARBA" id="ARBA00023136"/>
    </source>
</evidence>
<comment type="caution">
    <text evidence="7">The sequence shown here is derived from an EMBL/GenBank/DDBJ whole genome shotgun (WGS) entry which is preliminary data.</text>
</comment>
<feature type="transmembrane region" description="Helical" evidence="5">
    <location>
        <begin position="48"/>
        <end position="70"/>
    </location>
</feature>
<evidence type="ECO:0000259" key="6">
    <source>
        <dbReference type="Pfam" id="PF01957"/>
    </source>
</evidence>
<dbReference type="EMBL" id="AUWY01000042">
    <property type="protein sequence ID" value="EQB33349.1"/>
    <property type="molecule type" value="Genomic_DNA"/>
</dbReference>
<sequence>MTDLLAMMEDHWWWLVFAALLGIGEVLLPGVFLIWIAIAAAITGLAALALPIGVPVQFLLFAALCVAAVWGGRRWYVAHPVDSADPLLNDRAARLVGEVVPVVEAIEDGRGRVKVGDGVWSCRGPDTPVGGRVRVVGAQASVLLVEAA</sequence>
<evidence type="ECO:0000313" key="7">
    <source>
        <dbReference type="EMBL" id="EQB33349.1"/>
    </source>
</evidence>
<comment type="subcellular location">
    <subcellularLocation>
        <location evidence="1">Membrane</location>
        <topology evidence="1">Multi-pass membrane protein</topology>
    </subcellularLocation>
</comment>
<protein>
    <submittedName>
        <fullName evidence="7">Membrane protein</fullName>
    </submittedName>
</protein>
<accession>T0K9K6</accession>
<dbReference type="Pfam" id="PF01957">
    <property type="entry name" value="NfeD"/>
    <property type="match status" value="1"/>
</dbReference>
<name>T0K9K6_9SPHN</name>
<dbReference type="GO" id="GO:0005886">
    <property type="term" value="C:plasma membrane"/>
    <property type="evidence" value="ECO:0007669"/>
    <property type="project" value="TreeGrafter"/>
</dbReference>
<gene>
    <name evidence="7" type="ORF">M529_04710</name>
</gene>
<evidence type="ECO:0000256" key="5">
    <source>
        <dbReference type="SAM" id="Phobius"/>
    </source>
</evidence>
<keyword evidence="3 5" id="KW-1133">Transmembrane helix</keyword>
<dbReference type="PANTHER" id="PTHR33507">
    <property type="entry name" value="INNER MEMBRANE PROTEIN YBBJ"/>
    <property type="match status" value="1"/>
</dbReference>
<keyword evidence="2 5" id="KW-0812">Transmembrane</keyword>
<organism evidence="7 8">
    <name type="scientific">Sphingobium ummariense RL-3</name>
    <dbReference type="NCBI Taxonomy" id="1346791"/>
    <lineage>
        <taxon>Bacteria</taxon>
        <taxon>Pseudomonadati</taxon>
        <taxon>Pseudomonadota</taxon>
        <taxon>Alphaproteobacteria</taxon>
        <taxon>Sphingomonadales</taxon>
        <taxon>Sphingomonadaceae</taxon>
        <taxon>Sphingobium</taxon>
    </lineage>
</organism>
<feature type="domain" description="NfeD-like C-terminal" evidence="6">
    <location>
        <begin position="93"/>
        <end position="146"/>
    </location>
</feature>
<dbReference type="STRING" id="1346791.M529_04710"/>
<dbReference type="eggNOG" id="COG1585">
    <property type="taxonomic scope" value="Bacteria"/>
</dbReference>
<proteinExistence type="predicted"/>
<dbReference type="AlphaFoldDB" id="T0K9K6"/>
<dbReference type="InterPro" id="IPR002810">
    <property type="entry name" value="NfeD-like_C"/>
</dbReference>